<dbReference type="RefSeq" id="WP_014192971.1">
    <property type="nucleotide sequence ID" value="NZ_FCNY02000005.1"/>
</dbReference>
<sequence>MAGTAEIPKTTPTFDFKAIGERLRAYRLAKELRSEDVGERLSISRAAVYNLERGEIVKIETLEKLASLLGVTLPNLLGVESEYHDSAVSYFERMRQLEARSKRVLANFDPISFLLTSDAYPKYLRAMLEESVPDALTGDGSKRLNNEVLKILAARRKYYEDSRPSILSLIGVRQLEQFLHHGLVGRLGLPAGIQLERKLAARTEVAHMIEVLESDPIGVQVGIVLDHVPSENFQIFEEPAAVHVAVSPFRLGELPNVRAGIASITTSPDAVAMYRRLIERLWAGAAKGRDGAKVLRGLLDKN</sequence>
<organism evidence="2 3">
    <name type="scientific">Caballeronia cordobensis</name>
    <name type="common">Burkholderia cordobensis</name>
    <dbReference type="NCBI Taxonomy" id="1353886"/>
    <lineage>
        <taxon>Bacteria</taxon>
        <taxon>Pseudomonadati</taxon>
        <taxon>Pseudomonadota</taxon>
        <taxon>Betaproteobacteria</taxon>
        <taxon>Burkholderiales</taxon>
        <taxon>Burkholderiaceae</taxon>
        <taxon>Caballeronia</taxon>
    </lineage>
</organism>
<dbReference type="Gene3D" id="1.10.260.40">
    <property type="entry name" value="lambda repressor-like DNA-binding domains"/>
    <property type="match status" value="1"/>
</dbReference>
<dbReference type="SUPFAM" id="SSF47413">
    <property type="entry name" value="lambda repressor-like DNA-binding domains"/>
    <property type="match status" value="1"/>
</dbReference>
<feature type="domain" description="HTH cro/C1-type" evidence="1">
    <location>
        <begin position="23"/>
        <end position="76"/>
    </location>
</feature>
<evidence type="ECO:0000259" key="1">
    <source>
        <dbReference type="PROSITE" id="PS50943"/>
    </source>
</evidence>
<dbReference type="PROSITE" id="PS50943">
    <property type="entry name" value="HTH_CROC1"/>
    <property type="match status" value="1"/>
</dbReference>
<dbReference type="Proteomes" id="UP000054740">
    <property type="component" value="Unassembled WGS sequence"/>
</dbReference>
<dbReference type="InterPro" id="IPR001387">
    <property type="entry name" value="Cro/C1-type_HTH"/>
</dbReference>
<evidence type="ECO:0000313" key="3">
    <source>
        <dbReference type="Proteomes" id="UP000054740"/>
    </source>
</evidence>
<gene>
    <name evidence="2" type="ORF">AWB70_02537</name>
</gene>
<proteinExistence type="predicted"/>
<protein>
    <submittedName>
        <fullName evidence="2">Helix-turn-helix protein</fullName>
    </submittedName>
</protein>
<keyword evidence="3" id="KW-1185">Reference proteome</keyword>
<reference evidence="3" key="1">
    <citation type="submission" date="2016-01" db="EMBL/GenBank/DDBJ databases">
        <authorList>
            <person name="Peeters C."/>
        </authorList>
    </citation>
    <scope>NUCLEOTIDE SEQUENCE [LARGE SCALE GENOMIC DNA]</scope>
</reference>
<evidence type="ECO:0000313" key="2">
    <source>
        <dbReference type="EMBL" id="SAL35789.1"/>
    </source>
</evidence>
<dbReference type="GO" id="GO:0003677">
    <property type="term" value="F:DNA binding"/>
    <property type="evidence" value="ECO:0007669"/>
    <property type="project" value="InterPro"/>
</dbReference>
<dbReference type="Pfam" id="PF13560">
    <property type="entry name" value="HTH_31"/>
    <property type="match status" value="1"/>
</dbReference>
<dbReference type="AlphaFoldDB" id="A0A158GW15"/>
<dbReference type="InterPro" id="IPR010982">
    <property type="entry name" value="Lambda_DNA-bd_dom_sf"/>
</dbReference>
<accession>A0A158GW15</accession>
<dbReference type="CDD" id="cd00093">
    <property type="entry name" value="HTH_XRE"/>
    <property type="match status" value="1"/>
</dbReference>
<dbReference type="EMBL" id="FCNY02000005">
    <property type="protein sequence ID" value="SAL35789.1"/>
    <property type="molecule type" value="Genomic_DNA"/>
</dbReference>
<dbReference type="SMART" id="SM00530">
    <property type="entry name" value="HTH_XRE"/>
    <property type="match status" value="1"/>
</dbReference>
<name>A0A158GW15_CABCO</name>